<dbReference type="EMBL" id="AJDQ01000003">
    <property type="protein sequence ID" value="EOI58219.1"/>
    <property type="molecule type" value="Genomic_DNA"/>
</dbReference>
<proteinExistence type="predicted"/>
<sequence length="125" mass="15341">MKEERIRHYFSMWVTRDFTSLDSYFSKDIIYRECYGAVYAGIEEIHLWINEMVQKQVVLKWEIKDIFQVSEDRFFVRWYFEAREEQLYSFDGVSMIRFDGNTIQEIEEYEATHETFRPCKITGKE</sequence>
<evidence type="ECO:0000313" key="5">
    <source>
        <dbReference type="Proteomes" id="UP000014160"/>
    </source>
</evidence>
<dbReference type="HOGENOM" id="CLU_123773_0_1_9"/>
<comment type="caution">
    <text evidence="2">The sequence shown here is derived from an EMBL/GenBank/DDBJ whole genome shotgun (WGS) entry which is preliminary data.</text>
</comment>
<dbReference type="Pfam" id="PF12680">
    <property type="entry name" value="SnoaL_2"/>
    <property type="match status" value="1"/>
</dbReference>
<evidence type="ECO:0000313" key="3">
    <source>
        <dbReference type="EMBL" id="EOW79019.1"/>
    </source>
</evidence>
<evidence type="ECO:0000259" key="1">
    <source>
        <dbReference type="Pfam" id="PF12680"/>
    </source>
</evidence>
<reference evidence="3 5" key="2">
    <citation type="submission" date="2013-03" db="EMBL/GenBank/DDBJ databases">
        <title>The Genome Sequence of Enterococcus gilvus ATCC BAA-350 (PacBio/Illumina hybrid assembly).</title>
        <authorList>
            <consortium name="The Broad Institute Genomics Platform"/>
            <consortium name="The Broad Institute Genome Sequencing Center for Infectious Disease"/>
            <person name="Earl A."/>
            <person name="Russ C."/>
            <person name="Gilmore M."/>
            <person name="Surin D."/>
            <person name="Walker B."/>
            <person name="Young S."/>
            <person name="Zeng Q."/>
            <person name="Gargeya S."/>
            <person name="Fitzgerald M."/>
            <person name="Haas B."/>
            <person name="Abouelleil A."/>
            <person name="Allen A.W."/>
            <person name="Alvarado L."/>
            <person name="Arachchi H.M."/>
            <person name="Berlin A.M."/>
            <person name="Chapman S.B."/>
            <person name="Gainer-Dewar J."/>
            <person name="Goldberg J."/>
            <person name="Griggs A."/>
            <person name="Gujja S."/>
            <person name="Hansen M."/>
            <person name="Howarth C."/>
            <person name="Imamovic A."/>
            <person name="Ireland A."/>
            <person name="Larimer J."/>
            <person name="McCowan C."/>
            <person name="Murphy C."/>
            <person name="Pearson M."/>
            <person name="Poon T.W."/>
            <person name="Priest M."/>
            <person name="Roberts A."/>
            <person name="Saif S."/>
            <person name="Shea T."/>
            <person name="Sisk P."/>
            <person name="Sykes S."/>
            <person name="Wortman J."/>
            <person name="Nusbaum C."/>
            <person name="Birren B."/>
        </authorList>
    </citation>
    <scope>NUCLEOTIDE SEQUENCE [LARGE SCALE GENOMIC DNA]</scope>
    <source>
        <strain evidence="3 5">ATCC BAA-350</strain>
    </source>
</reference>
<feature type="domain" description="SnoaL-like" evidence="1">
    <location>
        <begin position="6"/>
        <end position="105"/>
    </location>
</feature>
<organism evidence="2 4">
    <name type="scientific">Enterococcus gilvus ATCC BAA-350</name>
    <dbReference type="NCBI Taxonomy" id="1158614"/>
    <lineage>
        <taxon>Bacteria</taxon>
        <taxon>Bacillati</taxon>
        <taxon>Bacillota</taxon>
        <taxon>Bacilli</taxon>
        <taxon>Lactobacillales</taxon>
        <taxon>Enterococcaceae</taxon>
        <taxon>Enterococcus</taxon>
    </lineage>
</organism>
<dbReference type="eggNOG" id="COG3631">
    <property type="taxonomic scope" value="Bacteria"/>
</dbReference>
<dbReference type="Gene3D" id="3.10.450.50">
    <property type="match status" value="1"/>
</dbReference>
<protein>
    <recommendedName>
        <fullName evidence="1">SnoaL-like domain-containing protein</fullName>
    </recommendedName>
</protein>
<dbReference type="RefSeq" id="WP_010778742.1">
    <property type="nucleotide sequence ID" value="NZ_ASWH01000002.1"/>
</dbReference>
<name>R2XTE8_9ENTE</name>
<dbReference type="Proteomes" id="UP000014160">
    <property type="component" value="Unassembled WGS sequence"/>
</dbReference>
<keyword evidence="5" id="KW-1185">Reference proteome</keyword>
<dbReference type="AlphaFoldDB" id="R2XTE8"/>
<evidence type="ECO:0000313" key="2">
    <source>
        <dbReference type="EMBL" id="EOI58219.1"/>
    </source>
</evidence>
<dbReference type="InterPro" id="IPR032710">
    <property type="entry name" value="NTF2-like_dom_sf"/>
</dbReference>
<dbReference type="InterPro" id="IPR037401">
    <property type="entry name" value="SnoaL-like"/>
</dbReference>
<reference evidence="2 4" key="1">
    <citation type="submission" date="2013-02" db="EMBL/GenBank/DDBJ databases">
        <title>The Genome Sequence of Enterococcus gilvus ATCC BAA-350.</title>
        <authorList>
            <consortium name="The Broad Institute Genome Sequencing Platform"/>
            <consortium name="The Broad Institute Genome Sequencing Center for Infectious Disease"/>
            <person name="Earl A.M."/>
            <person name="Gilmore M.S."/>
            <person name="Lebreton F."/>
            <person name="Walker B."/>
            <person name="Young S.K."/>
            <person name="Zeng Q."/>
            <person name="Gargeya S."/>
            <person name="Fitzgerald M."/>
            <person name="Haas B."/>
            <person name="Abouelleil A."/>
            <person name="Alvarado L."/>
            <person name="Arachchi H.M."/>
            <person name="Berlin A.M."/>
            <person name="Chapman S.B."/>
            <person name="Dewar J."/>
            <person name="Goldberg J."/>
            <person name="Griggs A."/>
            <person name="Gujja S."/>
            <person name="Hansen M."/>
            <person name="Howarth C."/>
            <person name="Imamovic A."/>
            <person name="Larimer J."/>
            <person name="McCowan C."/>
            <person name="Murphy C."/>
            <person name="Neiman D."/>
            <person name="Pearson M."/>
            <person name="Priest M."/>
            <person name="Roberts A."/>
            <person name="Saif S."/>
            <person name="Shea T."/>
            <person name="Sisk P."/>
            <person name="Sykes S."/>
            <person name="Wortman J."/>
            <person name="Nusbaum C."/>
            <person name="Birren B."/>
        </authorList>
    </citation>
    <scope>NUCLEOTIDE SEQUENCE [LARGE SCALE GENOMIC DNA]</scope>
    <source>
        <strain evidence="2 4">ATCC BAA-350</strain>
    </source>
</reference>
<dbReference type="SUPFAM" id="SSF54427">
    <property type="entry name" value="NTF2-like"/>
    <property type="match status" value="1"/>
</dbReference>
<gene>
    <name evidence="3" type="ORF">I592_03157</name>
    <name evidence="2" type="ORF">UKC_00291</name>
</gene>
<evidence type="ECO:0000313" key="4">
    <source>
        <dbReference type="Proteomes" id="UP000013750"/>
    </source>
</evidence>
<dbReference type="Proteomes" id="UP000013750">
    <property type="component" value="Unassembled WGS sequence"/>
</dbReference>
<accession>R2XTE8</accession>
<dbReference type="PATRIC" id="fig|1158614.3.peg.283"/>
<dbReference type="OrthoDB" id="4203328at2"/>
<dbReference type="EMBL" id="ASWH01000002">
    <property type="protein sequence ID" value="EOW79019.1"/>
    <property type="molecule type" value="Genomic_DNA"/>
</dbReference>